<organism evidence="2 3">
    <name type="scientific">Dendrothele bispora (strain CBS 962.96)</name>
    <dbReference type="NCBI Taxonomy" id="1314807"/>
    <lineage>
        <taxon>Eukaryota</taxon>
        <taxon>Fungi</taxon>
        <taxon>Dikarya</taxon>
        <taxon>Basidiomycota</taxon>
        <taxon>Agaricomycotina</taxon>
        <taxon>Agaricomycetes</taxon>
        <taxon>Agaricomycetidae</taxon>
        <taxon>Agaricales</taxon>
        <taxon>Agaricales incertae sedis</taxon>
        <taxon>Dendrothele</taxon>
    </lineage>
</organism>
<protein>
    <submittedName>
        <fullName evidence="2">Uncharacterized protein</fullName>
    </submittedName>
</protein>
<feature type="compositionally biased region" description="Basic residues" evidence="1">
    <location>
        <begin position="442"/>
        <end position="452"/>
    </location>
</feature>
<feature type="compositionally biased region" description="Low complexity" evidence="1">
    <location>
        <begin position="241"/>
        <end position="258"/>
    </location>
</feature>
<evidence type="ECO:0000313" key="2">
    <source>
        <dbReference type="EMBL" id="THU91127.1"/>
    </source>
</evidence>
<feature type="compositionally biased region" description="Polar residues" evidence="1">
    <location>
        <begin position="215"/>
        <end position="237"/>
    </location>
</feature>
<evidence type="ECO:0000256" key="1">
    <source>
        <dbReference type="SAM" id="MobiDB-lite"/>
    </source>
</evidence>
<dbReference type="OrthoDB" id="3243413at2759"/>
<name>A0A4S8LP83_DENBC</name>
<keyword evidence="3" id="KW-1185">Reference proteome</keyword>
<feature type="region of interest" description="Disordered" evidence="1">
    <location>
        <begin position="169"/>
        <end position="329"/>
    </location>
</feature>
<gene>
    <name evidence="2" type="ORF">K435DRAFT_759507</name>
</gene>
<reference evidence="2 3" key="1">
    <citation type="journal article" date="2019" name="Nat. Ecol. Evol.">
        <title>Megaphylogeny resolves global patterns of mushroom evolution.</title>
        <authorList>
            <person name="Varga T."/>
            <person name="Krizsan K."/>
            <person name="Foldi C."/>
            <person name="Dima B."/>
            <person name="Sanchez-Garcia M."/>
            <person name="Sanchez-Ramirez S."/>
            <person name="Szollosi G.J."/>
            <person name="Szarkandi J.G."/>
            <person name="Papp V."/>
            <person name="Albert L."/>
            <person name="Andreopoulos W."/>
            <person name="Angelini C."/>
            <person name="Antonin V."/>
            <person name="Barry K.W."/>
            <person name="Bougher N.L."/>
            <person name="Buchanan P."/>
            <person name="Buyck B."/>
            <person name="Bense V."/>
            <person name="Catcheside P."/>
            <person name="Chovatia M."/>
            <person name="Cooper J."/>
            <person name="Damon W."/>
            <person name="Desjardin D."/>
            <person name="Finy P."/>
            <person name="Geml J."/>
            <person name="Haridas S."/>
            <person name="Hughes K."/>
            <person name="Justo A."/>
            <person name="Karasinski D."/>
            <person name="Kautmanova I."/>
            <person name="Kiss B."/>
            <person name="Kocsube S."/>
            <person name="Kotiranta H."/>
            <person name="LaButti K.M."/>
            <person name="Lechner B.E."/>
            <person name="Liimatainen K."/>
            <person name="Lipzen A."/>
            <person name="Lukacs Z."/>
            <person name="Mihaltcheva S."/>
            <person name="Morgado L.N."/>
            <person name="Niskanen T."/>
            <person name="Noordeloos M.E."/>
            <person name="Ohm R.A."/>
            <person name="Ortiz-Santana B."/>
            <person name="Ovrebo C."/>
            <person name="Racz N."/>
            <person name="Riley R."/>
            <person name="Savchenko A."/>
            <person name="Shiryaev A."/>
            <person name="Soop K."/>
            <person name="Spirin V."/>
            <person name="Szebenyi C."/>
            <person name="Tomsovsky M."/>
            <person name="Tulloss R.E."/>
            <person name="Uehling J."/>
            <person name="Grigoriev I.V."/>
            <person name="Vagvolgyi C."/>
            <person name="Papp T."/>
            <person name="Martin F.M."/>
            <person name="Miettinen O."/>
            <person name="Hibbett D.S."/>
            <person name="Nagy L.G."/>
        </authorList>
    </citation>
    <scope>NUCLEOTIDE SEQUENCE [LARGE SCALE GENOMIC DNA]</scope>
    <source>
        <strain evidence="2 3">CBS 962.96</strain>
    </source>
</reference>
<feature type="compositionally biased region" description="Polar residues" evidence="1">
    <location>
        <begin position="299"/>
        <end position="322"/>
    </location>
</feature>
<accession>A0A4S8LP83</accession>
<feature type="compositionally biased region" description="Low complexity" evidence="1">
    <location>
        <begin position="426"/>
        <end position="435"/>
    </location>
</feature>
<feature type="region of interest" description="Disordered" evidence="1">
    <location>
        <begin position="417"/>
        <end position="512"/>
    </location>
</feature>
<proteinExistence type="predicted"/>
<evidence type="ECO:0000313" key="3">
    <source>
        <dbReference type="Proteomes" id="UP000297245"/>
    </source>
</evidence>
<dbReference type="EMBL" id="ML179314">
    <property type="protein sequence ID" value="THU91127.1"/>
    <property type="molecule type" value="Genomic_DNA"/>
</dbReference>
<sequence>MVKRVKTPEPAKDELRYFTVDKPYPLNANWEIREDYITFAKWIAQCIGIQPFFAIYYKPSSRGQVIIEVDHNLNNPSSLLGEHRWCEFLRNPTDEEIPRFSRIFYSLYTSDRAAQKDGWLRIDVKESWFKDWSRENNHMVFPYPETYWCPVPPEDKTNKPLCRHIPCDAKPAPPKIAPPVVGSARWAEDKRDPGANTPTASRGSSTRGTRGGTAMTKSTRNGNKSSPPTLTSATWDQPITKKSSSAKSPPASAWVKPPQVAKSVSQPAQSVWGCGPPASSIPSRPPGLLNTPAALSRPQGVSSSNQSNRKSGPSSVTQSPPVNNLADGMRGMSIRGQKAPIAPAQDDFDEDESDEGGYAWEIPKSEVTFVPPDEVNAAEEPIRNLWGPEEEPEIPQEDLCPEHGIICTKGICSVRAKMERAKRARNAQGQNNANGDSNRGGGRGKGKRKNGRGNKNSVTTQERAQKGDNGGAPGGSGASSRVNSTDNSRAPSAAGNNIPDMDELEREVDLFD</sequence>
<feature type="compositionally biased region" description="Gly residues" evidence="1">
    <location>
        <begin position="468"/>
        <end position="477"/>
    </location>
</feature>
<dbReference type="Proteomes" id="UP000297245">
    <property type="component" value="Unassembled WGS sequence"/>
</dbReference>
<dbReference type="AlphaFoldDB" id="A0A4S8LP83"/>
<feature type="compositionally biased region" description="Polar residues" evidence="1">
    <location>
        <begin position="481"/>
        <end position="490"/>
    </location>
</feature>